<sequence length="71" mass="7435">MDDPITIDCTDEDSALQVPVPEPTRGYSSAVTAAEATVQALQSSLLGLYGGGQETAQGLLLDVRKESLQGR</sequence>
<proteinExistence type="predicted"/>
<dbReference type="EMBL" id="VEPZ02001415">
    <property type="protein sequence ID" value="KAE8674622.1"/>
    <property type="molecule type" value="Genomic_DNA"/>
</dbReference>
<keyword evidence="2" id="KW-1185">Reference proteome</keyword>
<name>A0A6A2XGK6_HIBSY</name>
<comment type="caution">
    <text evidence="1">The sequence shown here is derived from an EMBL/GenBank/DDBJ whole genome shotgun (WGS) entry which is preliminary data.</text>
</comment>
<organism evidence="1 2">
    <name type="scientific">Hibiscus syriacus</name>
    <name type="common">Rose of Sharon</name>
    <dbReference type="NCBI Taxonomy" id="106335"/>
    <lineage>
        <taxon>Eukaryota</taxon>
        <taxon>Viridiplantae</taxon>
        <taxon>Streptophyta</taxon>
        <taxon>Embryophyta</taxon>
        <taxon>Tracheophyta</taxon>
        <taxon>Spermatophyta</taxon>
        <taxon>Magnoliopsida</taxon>
        <taxon>eudicotyledons</taxon>
        <taxon>Gunneridae</taxon>
        <taxon>Pentapetalae</taxon>
        <taxon>rosids</taxon>
        <taxon>malvids</taxon>
        <taxon>Malvales</taxon>
        <taxon>Malvaceae</taxon>
        <taxon>Malvoideae</taxon>
        <taxon>Hibiscus</taxon>
    </lineage>
</organism>
<reference evidence="1" key="1">
    <citation type="submission" date="2019-09" db="EMBL/GenBank/DDBJ databases">
        <title>Draft genome information of white flower Hibiscus syriacus.</title>
        <authorList>
            <person name="Kim Y.-M."/>
        </authorList>
    </citation>
    <scope>NUCLEOTIDE SEQUENCE [LARGE SCALE GENOMIC DNA]</scope>
    <source>
        <strain evidence="1">YM2019G1</strain>
    </source>
</reference>
<gene>
    <name evidence="1" type="ORF">F3Y22_tig00111741pilonHSYRG00008</name>
</gene>
<dbReference type="Proteomes" id="UP000436088">
    <property type="component" value="Unassembled WGS sequence"/>
</dbReference>
<dbReference type="AlphaFoldDB" id="A0A6A2XGK6"/>
<accession>A0A6A2XGK6</accession>
<evidence type="ECO:0000313" key="1">
    <source>
        <dbReference type="EMBL" id="KAE8674622.1"/>
    </source>
</evidence>
<evidence type="ECO:0000313" key="2">
    <source>
        <dbReference type="Proteomes" id="UP000436088"/>
    </source>
</evidence>
<protein>
    <submittedName>
        <fullName evidence="1">Uncharacterized protein</fullName>
    </submittedName>
</protein>